<comment type="caution">
    <text evidence="2">The sequence shown here is derived from an EMBL/GenBank/DDBJ whole genome shotgun (WGS) entry which is preliminary data.</text>
</comment>
<dbReference type="InterPro" id="IPR055768">
    <property type="entry name" value="DUF7344"/>
</dbReference>
<dbReference type="AlphaFoldDB" id="A0ABD5ZG52"/>
<reference evidence="2 3" key="1">
    <citation type="journal article" date="2019" name="Int. J. Syst. Evol. Microbiol.">
        <title>The Global Catalogue of Microorganisms (GCM) 10K type strain sequencing project: providing services to taxonomists for standard genome sequencing and annotation.</title>
        <authorList>
            <consortium name="The Broad Institute Genomics Platform"/>
            <consortium name="The Broad Institute Genome Sequencing Center for Infectious Disease"/>
            <person name="Wu L."/>
            <person name="Ma J."/>
        </authorList>
    </citation>
    <scope>NUCLEOTIDE SEQUENCE [LARGE SCALE GENOMIC DNA]</scope>
    <source>
        <strain evidence="2 3">DSM 29988</strain>
    </source>
</reference>
<accession>A0ABD5ZG52</accession>
<gene>
    <name evidence="2" type="ORF">ACFQJC_11100</name>
</gene>
<feature type="domain" description="DUF7344" evidence="1">
    <location>
        <begin position="16"/>
        <end position="84"/>
    </location>
</feature>
<dbReference type="Pfam" id="PF24035">
    <property type="entry name" value="DUF7344"/>
    <property type="match status" value="1"/>
</dbReference>
<organism evidence="2 3">
    <name type="scientific">Haloferax namakaokahaiae</name>
    <dbReference type="NCBI Taxonomy" id="1748331"/>
    <lineage>
        <taxon>Archaea</taxon>
        <taxon>Methanobacteriati</taxon>
        <taxon>Methanobacteriota</taxon>
        <taxon>Stenosarchaea group</taxon>
        <taxon>Halobacteria</taxon>
        <taxon>Halobacteriales</taxon>
        <taxon>Haloferacaceae</taxon>
        <taxon>Haloferax</taxon>
    </lineage>
</organism>
<evidence type="ECO:0000313" key="2">
    <source>
        <dbReference type="EMBL" id="MFC7204064.1"/>
    </source>
</evidence>
<dbReference type="Proteomes" id="UP001596481">
    <property type="component" value="Unassembled WGS sequence"/>
</dbReference>
<dbReference type="EMBL" id="JBHTAA010000005">
    <property type="protein sequence ID" value="MFC7204064.1"/>
    <property type="molecule type" value="Genomic_DNA"/>
</dbReference>
<name>A0ABD5ZG52_9EURY</name>
<proteinExistence type="predicted"/>
<evidence type="ECO:0000259" key="1">
    <source>
        <dbReference type="Pfam" id="PF24035"/>
    </source>
</evidence>
<sequence length="113" mass="12694">MRGPESKPIGLDEALTVLSNQDRRRLLVGLLDDDSQPIRVDEVVAAEAADADRDSTRLQIAMHHNHLPKLDAWGYIDWDVEVQEITPGPKFGEIRPVLELLDTHAAEIPVQWP</sequence>
<evidence type="ECO:0000313" key="3">
    <source>
        <dbReference type="Proteomes" id="UP001596481"/>
    </source>
</evidence>
<protein>
    <submittedName>
        <fullName evidence="2">ArsR family transcriptional regulator</fullName>
    </submittedName>
</protein>
<dbReference type="RefSeq" id="WP_390223453.1">
    <property type="nucleotide sequence ID" value="NZ_JBHTAA010000005.1"/>
</dbReference>
<keyword evidence="3" id="KW-1185">Reference proteome</keyword>